<dbReference type="EMBL" id="CP054056">
    <property type="protein sequence ID" value="QKJ25255.1"/>
    <property type="molecule type" value="Genomic_DNA"/>
</dbReference>
<keyword evidence="7 9" id="KW-0811">Translocation</keyword>
<dbReference type="Gene3D" id="1.20.1640.10">
    <property type="entry name" value="Multidrug efflux transporter AcrB transmembrane domain"/>
    <property type="match status" value="1"/>
</dbReference>
<keyword evidence="4 9" id="KW-0812">Transmembrane</keyword>
<gene>
    <name evidence="9 14" type="primary">secD</name>
    <name evidence="14" type="ORF">HRU87_03480</name>
</gene>
<organism evidence="14 15">
    <name type="scientific">Aquiluna borgnonia</name>
    <dbReference type="NCBI Taxonomy" id="2499157"/>
    <lineage>
        <taxon>Bacteria</taxon>
        <taxon>Bacillati</taxon>
        <taxon>Actinomycetota</taxon>
        <taxon>Actinomycetes</taxon>
        <taxon>Micrococcales</taxon>
        <taxon>Microbacteriaceae</taxon>
        <taxon>Luna cluster</taxon>
        <taxon>Luna-1 subcluster</taxon>
        <taxon>Aquiluna</taxon>
    </lineage>
</organism>
<feature type="transmembrane region" description="Helical" evidence="9">
    <location>
        <begin position="442"/>
        <end position="460"/>
    </location>
</feature>
<reference evidence="14 15" key="1">
    <citation type="submission" date="2020-05" db="EMBL/GenBank/DDBJ databases">
        <title>Aquirufa sp. strain 15G-AUS-rot a new Aquirufa species.</title>
        <authorList>
            <person name="Pitt A."/>
            <person name="Hahn M.W."/>
        </authorList>
    </citation>
    <scope>NUCLEOTIDE SEQUENCE [LARGE SCALE GENOMIC DNA]</scope>
    <source>
        <strain evidence="14 15">15G-AUS-rot</strain>
    </source>
</reference>
<dbReference type="RefSeq" id="WP_173493552.1">
    <property type="nucleotide sequence ID" value="NZ_CP054056.1"/>
</dbReference>
<dbReference type="InterPro" id="IPR048631">
    <property type="entry name" value="SecD_1st"/>
</dbReference>
<feature type="domain" description="Protein translocase subunit SecDF P1" evidence="12">
    <location>
        <begin position="72"/>
        <end position="128"/>
    </location>
</feature>
<keyword evidence="15" id="KW-1185">Reference proteome</keyword>
<protein>
    <recommendedName>
        <fullName evidence="9">Protein translocase subunit SecD</fullName>
    </recommendedName>
</protein>
<dbReference type="AlphaFoldDB" id="A0A7D4TU60"/>
<evidence type="ECO:0000256" key="2">
    <source>
        <dbReference type="ARBA" id="ARBA00022448"/>
    </source>
</evidence>
<feature type="domain" description="Protein export membrane protein SecD/SecF C-terminal" evidence="11">
    <location>
        <begin position="319"/>
        <end position="494"/>
    </location>
</feature>
<feature type="compositionally biased region" description="Basic and acidic residues" evidence="10">
    <location>
        <begin position="546"/>
        <end position="558"/>
    </location>
</feature>
<proteinExistence type="inferred from homology"/>
<feature type="transmembrane region" description="Helical" evidence="9">
    <location>
        <begin position="14"/>
        <end position="33"/>
    </location>
</feature>
<evidence type="ECO:0000313" key="15">
    <source>
        <dbReference type="Proteomes" id="UP000501003"/>
    </source>
</evidence>
<dbReference type="InterPro" id="IPR054384">
    <property type="entry name" value="SecDF_P1_head"/>
</dbReference>
<dbReference type="GO" id="GO:0043952">
    <property type="term" value="P:protein transport by the Sec complex"/>
    <property type="evidence" value="ECO:0007669"/>
    <property type="project" value="UniProtKB-UniRule"/>
</dbReference>
<evidence type="ECO:0000259" key="11">
    <source>
        <dbReference type="Pfam" id="PF02355"/>
    </source>
</evidence>
<comment type="subcellular location">
    <subcellularLocation>
        <location evidence="1 9">Cell membrane</location>
        <topology evidence="1 9">Multi-pass membrane protein</topology>
    </subcellularLocation>
</comment>
<sequence>MSERTTEQSAKRKLGWLGAVAAFFTGLIIWGVVTVQPGASFAPELALDLQGGTQIILTPTLADGQVVEQEQLDQAVTIIRQRIDGSGVGEAQVSVQGNQNIVVSIPGAPDANTLQLIKASALLEFRPVITYAASAAPSTESAAVDISTLNDTPATTPVNASDAAWITEKVQAQFDQLDCSTEFRSAGQVDDPTKPLVTCDDFYLYKYILGPVEVNGLNISNAYAGTVTTTTGASTNDWAVNLEFDATGTESFGQVTARLFGLPSPQNQFAITLDGLVITAPATNAVITNGQAQITGNFTQESATALSDQLKYGALPIGFEVQSQENISATLGEESLRSGLIAGVIGLIVVVVYMTFQYRGLASVVLGSLIVAAILVYLAVAFLSWRQGYRLSLAGVAGLIVAIGITADSFIVYFERIRDELREGRTLETAVEAGWKRALRTILVSDAVSLTAAVVLYLLTSSSVRGFAFTLGLTTLIDLMVVTLFTHPLVQVLARKKFFASGHKWSGFDLSASKAAYLGRAQFRVSEKLAEGKAEKASKEARKRQTIAERKAQEVTND</sequence>
<evidence type="ECO:0000313" key="14">
    <source>
        <dbReference type="EMBL" id="QKJ25255.1"/>
    </source>
</evidence>
<dbReference type="GO" id="GO:0005886">
    <property type="term" value="C:plasma membrane"/>
    <property type="evidence" value="ECO:0007669"/>
    <property type="project" value="UniProtKB-SubCell"/>
</dbReference>
<evidence type="ECO:0000259" key="13">
    <source>
        <dbReference type="Pfam" id="PF22599"/>
    </source>
</evidence>
<dbReference type="NCBIfam" id="TIGR00916">
    <property type="entry name" value="2A0604s01"/>
    <property type="match status" value="1"/>
</dbReference>
<dbReference type="InterPro" id="IPR022813">
    <property type="entry name" value="SecD/SecF_arch_bac"/>
</dbReference>
<evidence type="ECO:0000256" key="3">
    <source>
        <dbReference type="ARBA" id="ARBA00022475"/>
    </source>
</evidence>
<keyword evidence="5 9" id="KW-0653">Protein transport</keyword>
<dbReference type="Pfam" id="PF21760">
    <property type="entry name" value="SecD_1st"/>
    <property type="match status" value="1"/>
</dbReference>
<evidence type="ECO:0000256" key="10">
    <source>
        <dbReference type="SAM" id="MobiDB-lite"/>
    </source>
</evidence>
<evidence type="ECO:0000256" key="7">
    <source>
        <dbReference type="ARBA" id="ARBA00023010"/>
    </source>
</evidence>
<dbReference type="InterPro" id="IPR005791">
    <property type="entry name" value="SecD"/>
</dbReference>
<evidence type="ECO:0000256" key="9">
    <source>
        <dbReference type="HAMAP-Rule" id="MF_01463"/>
    </source>
</evidence>
<keyword evidence="3 9" id="KW-1003">Cell membrane</keyword>
<comment type="similarity">
    <text evidence="9">Belongs to the SecD/SecF family. SecD subfamily.</text>
</comment>
<evidence type="ECO:0000256" key="6">
    <source>
        <dbReference type="ARBA" id="ARBA00022989"/>
    </source>
</evidence>
<evidence type="ECO:0000256" key="8">
    <source>
        <dbReference type="ARBA" id="ARBA00023136"/>
    </source>
</evidence>
<dbReference type="Pfam" id="PF22599">
    <property type="entry name" value="SecDF_P1_head"/>
    <property type="match status" value="1"/>
</dbReference>
<dbReference type="HAMAP" id="MF_01463_B">
    <property type="entry name" value="SecD_B"/>
    <property type="match status" value="1"/>
</dbReference>
<keyword evidence="6 9" id="KW-1133">Transmembrane helix</keyword>
<evidence type="ECO:0000256" key="1">
    <source>
        <dbReference type="ARBA" id="ARBA00004651"/>
    </source>
</evidence>
<dbReference type="InterPro" id="IPR048634">
    <property type="entry name" value="SecD_SecF_C"/>
</dbReference>
<feature type="domain" description="SecDF P1 head subdomain" evidence="13">
    <location>
        <begin position="212"/>
        <end position="317"/>
    </location>
</feature>
<name>A0A7D4TU60_9MICO</name>
<dbReference type="KEGG" id="aqg:HRU87_03480"/>
<dbReference type="PANTHER" id="PTHR30081:SF1">
    <property type="entry name" value="PROTEIN TRANSLOCASE SUBUNIT SECD"/>
    <property type="match status" value="1"/>
</dbReference>
<feature type="transmembrane region" description="Helical" evidence="9">
    <location>
        <begin position="391"/>
        <end position="414"/>
    </location>
</feature>
<keyword evidence="8 9" id="KW-0472">Membrane</keyword>
<dbReference type="GO" id="GO:0065002">
    <property type="term" value="P:intracellular protein transmembrane transport"/>
    <property type="evidence" value="ECO:0007669"/>
    <property type="project" value="UniProtKB-UniRule"/>
</dbReference>
<dbReference type="Pfam" id="PF02355">
    <property type="entry name" value="SecD_SecF_C"/>
    <property type="match status" value="1"/>
</dbReference>
<feature type="region of interest" description="Disordered" evidence="10">
    <location>
        <begin position="533"/>
        <end position="558"/>
    </location>
</feature>
<comment type="subunit">
    <text evidence="9">Forms a complex with SecF. Part of the essential Sec protein translocation apparatus which comprises SecA, SecYEG and auxiliary proteins SecDF. Other proteins may also be involved.</text>
</comment>
<feature type="transmembrane region" description="Helical" evidence="9">
    <location>
        <begin position="363"/>
        <end position="385"/>
    </location>
</feature>
<keyword evidence="2 9" id="KW-0813">Transport</keyword>
<dbReference type="Gene3D" id="3.30.70.3220">
    <property type="match status" value="1"/>
</dbReference>
<feature type="transmembrane region" description="Helical" evidence="9">
    <location>
        <begin position="466"/>
        <end position="490"/>
    </location>
</feature>
<dbReference type="PANTHER" id="PTHR30081">
    <property type="entry name" value="PROTEIN-EXPORT MEMBRANE PROTEIN SEC"/>
    <property type="match status" value="1"/>
</dbReference>
<dbReference type="GO" id="GO:0006605">
    <property type="term" value="P:protein targeting"/>
    <property type="evidence" value="ECO:0007669"/>
    <property type="project" value="UniProtKB-UniRule"/>
</dbReference>
<evidence type="ECO:0000259" key="12">
    <source>
        <dbReference type="Pfam" id="PF21760"/>
    </source>
</evidence>
<evidence type="ECO:0000256" key="5">
    <source>
        <dbReference type="ARBA" id="ARBA00022927"/>
    </source>
</evidence>
<comment type="function">
    <text evidence="9">Part of the Sec protein translocase complex. Interacts with the SecYEG preprotein conducting channel. SecDF uses the proton motive force (PMF) to complete protein translocation after the ATP-dependent function of SecA.</text>
</comment>
<evidence type="ECO:0000256" key="4">
    <source>
        <dbReference type="ARBA" id="ARBA00022692"/>
    </source>
</evidence>
<dbReference type="NCBIfam" id="TIGR01129">
    <property type="entry name" value="secD"/>
    <property type="match status" value="1"/>
</dbReference>
<dbReference type="Proteomes" id="UP000501003">
    <property type="component" value="Chromosome"/>
</dbReference>
<dbReference type="InterPro" id="IPR055344">
    <property type="entry name" value="SecD_SecF_C_bact"/>
</dbReference>
<feature type="transmembrane region" description="Helical" evidence="9">
    <location>
        <begin position="336"/>
        <end position="356"/>
    </location>
</feature>
<dbReference type="GO" id="GO:0015450">
    <property type="term" value="F:protein-transporting ATPase activity"/>
    <property type="evidence" value="ECO:0007669"/>
    <property type="project" value="InterPro"/>
</dbReference>
<accession>A0A7D4TU60</accession>
<dbReference type="SUPFAM" id="SSF82866">
    <property type="entry name" value="Multidrug efflux transporter AcrB transmembrane domain"/>
    <property type="match status" value="1"/>
</dbReference>